<name>A0ABD0T2N8_LOXSC</name>
<accession>A0ABD0T2N8</accession>
<evidence type="ECO:0000313" key="1">
    <source>
        <dbReference type="EMBL" id="KAL0832278.1"/>
    </source>
</evidence>
<evidence type="ECO:0000313" key="4">
    <source>
        <dbReference type="Proteomes" id="UP001549921"/>
    </source>
</evidence>
<dbReference type="Pfam" id="PF11901">
    <property type="entry name" value="DM9"/>
    <property type="match status" value="1"/>
</dbReference>
<organism evidence="1 4">
    <name type="scientific">Loxostege sticticalis</name>
    <name type="common">Beet webworm moth</name>
    <dbReference type="NCBI Taxonomy" id="481309"/>
    <lineage>
        <taxon>Eukaryota</taxon>
        <taxon>Metazoa</taxon>
        <taxon>Ecdysozoa</taxon>
        <taxon>Arthropoda</taxon>
        <taxon>Hexapoda</taxon>
        <taxon>Insecta</taxon>
        <taxon>Pterygota</taxon>
        <taxon>Neoptera</taxon>
        <taxon>Endopterygota</taxon>
        <taxon>Lepidoptera</taxon>
        <taxon>Glossata</taxon>
        <taxon>Ditrysia</taxon>
        <taxon>Pyraloidea</taxon>
        <taxon>Crambidae</taxon>
        <taxon>Pyraustinae</taxon>
        <taxon>Loxostege</taxon>
    </lineage>
</organism>
<dbReference type="InterPro" id="IPR006616">
    <property type="entry name" value="DM9_repeat"/>
</dbReference>
<evidence type="ECO:0000313" key="2">
    <source>
        <dbReference type="EMBL" id="KAL0881887.1"/>
    </source>
</evidence>
<evidence type="ECO:0000313" key="3">
    <source>
        <dbReference type="Proteomes" id="UP001549920"/>
    </source>
</evidence>
<gene>
    <name evidence="2" type="ORF">ABMA27_001655</name>
    <name evidence="1" type="ORF">ABMA28_001724</name>
</gene>
<dbReference type="Proteomes" id="UP001549921">
    <property type="component" value="Unassembled WGS sequence"/>
</dbReference>
<sequence>MAGRPYYGYGQPPPPGYPGGPGMMPGPGVVYYPVHPAYVYPYPHPPNSGIEIVDHPTDIVPELPGETVELPYSTYKWVPACTSQNSIPPGALRVGTDADGDPIFAGRAHYDGWVLPAKVIPNKNACYIGHQGAEIMVDQFEVLVPSMFSWQFSTNGKVPPGAVSAGTTDAGEKLFYGRVTHDGCTTPGKIHPSHGVCYYPFDGEDRSSAEYECLVLL</sequence>
<proteinExistence type="predicted"/>
<dbReference type="PANTHER" id="PTHR31649">
    <property type="entry name" value="AGAP009604-PA"/>
    <property type="match status" value="1"/>
</dbReference>
<protein>
    <submittedName>
        <fullName evidence="1">Uncharacterized protein</fullName>
    </submittedName>
</protein>
<dbReference type="EMBL" id="JBEUOH010000011">
    <property type="protein sequence ID" value="KAL0881887.1"/>
    <property type="molecule type" value="Genomic_DNA"/>
</dbReference>
<dbReference type="Proteomes" id="UP001549920">
    <property type="component" value="Unassembled WGS sequence"/>
</dbReference>
<reference evidence="3 4" key="1">
    <citation type="submission" date="2024-06" db="EMBL/GenBank/DDBJ databases">
        <title>A chromosome-level genome assembly of beet webworm, Loxostege sticticalis.</title>
        <authorList>
            <person name="Zhang Y."/>
        </authorList>
    </citation>
    <scope>NUCLEOTIDE SEQUENCE [LARGE SCALE GENOMIC DNA]</scope>
    <source>
        <strain evidence="2">AQ026</strain>
        <strain evidence="1">AQ028</strain>
        <tissue evidence="1">Male pupae</tissue>
        <tissue evidence="2">Whole body</tissue>
    </source>
</reference>
<keyword evidence="3" id="KW-1185">Reference proteome</keyword>
<dbReference type="PANTHER" id="PTHR31649:SF10">
    <property type="entry name" value="IP19903P-RELATED"/>
    <property type="match status" value="1"/>
</dbReference>
<comment type="caution">
    <text evidence="1">The sequence shown here is derived from an EMBL/GenBank/DDBJ whole genome shotgun (WGS) entry which is preliminary data.</text>
</comment>
<dbReference type="AlphaFoldDB" id="A0ABD0T2N8"/>
<dbReference type="EMBL" id="JBEDNZ010000011">
    <property type="protein sequence ID" value="KAL0832278.1"/>
    <property type="molecule type" value="Genomic_DNA"/>
</dbReference>
<dbReference type="SMART" id="SM00696">
    <property type="entry name" value="DM9"/>
    <property type="match status" value="2"/>
</dbReference>